<feature type="compositionally biased region" description="Low complexity" evidence="8">
    <location>
        <begin position="375"/>
        <end position="390"/>
    </location>
</feature>
<dbReference type="SUPFAM" id="SSF56112">
    <property type="entry name" value="Protein kinase-like (PK-like)"/>
    <property type="match status" value="1"/>
</dbReference>
<evidence type="ECO:0000259" key="9">
    <source>
        <dbReference type="PROSITE" id="PS50011"/>
    </source>
</evidence>
<dbReference type="OrthoDB" id="541276at2759"/>
<sequence length="455" mass="50338">MTSSQELPDLLGTTVDHGRLKFVEVLGSGAYGIVYKALDTSSPSNSPSFFAVKCVKKFPVGVRANVFHQRELKLHALVSRHPNVCKLHRYIEAADFLLIVLDYCEGGDLFHNITTLRRFYRNDAMVKTIFVQILDAVQYCHSRGVFHRDLKPENILCDATGKHIRLADFGLATSHASSKDYGLGSPYYISPEALFKSSNDAFSCRASDVWALGVILTNMISGRNPWRMAQPKDDCYAAYLADSDFLYHALPISREANVLLKRIFCCDPLKRPTIAQICEAVVNTETFFLTDEELSEASPRQQTIAEYYSSPSPVDSEENEDSDVPPQSASVNEESATSGSTIPDDVYLYEEQPFECNYEENPFMCSSPKLLAPPSSHTDTTSLSSSDASSVGAPVTPATLPEDPNIDVQVPDLPEDEGIGASAYFEPKQDGEEKVQTGSVFKKALRRISRVINNI</sequence>
<keyword evidence="11" id="KW-1185">Reference proteome</keyword>
<evidence type="ECO:0000256" key="7">
    <source>
        <dbReference type="RuleBase" id="RU000304"/>
    </source>
</evidence>
<feature type="compositionally biased region" description="Polar residues" evidence="8">
    <location>
        <begin position="325"/>
        <end position="341"/>
    </location>
</feature>
<keyword evidence="3 6" id="KW-0547">Nucleotide-binding</keyword>
<keyword evidence="4 10" id="KW-0418">Kinase</keyword>
<dbReference type="Proteomes" id="UP000636479">
    <property type="component" value="Unassembled WGS sequence"/>
</dbReference>
<dbReference type="PANTHER" id="PTHR24345">
    <property type="entry name" value="SERINE/THREONINE-PROTEIN KINASE PLK"/>
    <property type="match status" value="1"/>
</dbReference>
<dbReference type="GO" id="GO:0005524">
    <property type="term" value="F:ATP binding"/>
    <property type="evidence" value="ECO:0007669"/>
    <property type="project" value="UniProtKB-UniRule"/>
</dbReference>
<reference evidence="10" key="1">
    <citation type="submission" date="2020-05" db="EMBL/GenBank/DDBJ databases">
        <title>Mycena genomes resolve the evolution of fungal bioluminescence.</title>
        <authorList>
            <person name="Tsai I.J."/>
        </authorList>
    </citation>
    <scope>NUCLEOTIDE SEQUENCE</scope>
    <source>
        <strain evidence="10">171206Taipei</strain>
    </source>
</reference>
<dbReference type="PROSITE" id="PS00108">
    <property type="entry name" value="PROTEIN_KINASE_ST"/>
    <property type="match status" value="1"/>
</dbReference>
<dbReference type="AlphaFoldDB" id="A0A8H6W4S7"/>
<dbReference type="InterPro" id="IPR011009">
    <property type="entry name" value="Kinase-like_dom_sf"/>
</dbReference>
<feature type="region of interest" description="Disordered" evidence="8">
    <location>
        <begin position="309"/>
        <end position="344"/>
    </location>
</feature>
<dbReference type="GO" id="GO:0005634">
    <property type="term" value="C:nucleus"/>
    <property type="evidence" value="ECO:0007669"/>
    <property type="project" value="TreeGrafter"/>
</dbReference>
<evidence type="ECO:0000256" key="6">
    <source>
        <dbReference type="PROSITE-ProRule" id="PRU10141"/>
    </source>
</evidence>
<dbReference type="EMBL" id="JACAZF010000006">
    <property type="protein sequence ID" value="KAF7301773.1"/>
    <property type="molecule type" value="Genomic_DNA"/>
</dbReference>
<dbReference type="InterPro" id="IPR008271">
    <property type="entry name" value="Ser/Thr_kinase_AS"/>
</dbReference>
<dbReference type="RefSeq" id="XP_037219773.1">
    <property type="nucleotide sequence ID" value="XM_037364129.1"/>
</dbReference>
<proteinExistence type="inferred from homology"/>
<evidence type="ECO:0000256" key="4">
    <source>
        <dbReference type="ARBA" id="ARBA00022777"/>
    </source>
</evidence>
<keyword evidence="2" id="KW-0808">Transferase</keyword>
<dbReference type="GeneID" id="59346645"/>
<evidence type="ECO:0000256" key="2">
    <source>
        <dbReference type="ARBA" id="ARBA00022679"/>
    </source>
</evidence>
<name>A0A8H6W4S7_9AGAR</name>
<feature type="binding site" evidence="6">
    <location>
        <position position="57"/>
    </location>
    <ligand>
        <name>ATP</name>
        <dbReference type="ChEBI" id="CHEBI:30616"/>
    </ligand>
</feature>
<feature type="domain" description="Protein kinase" evidence="9">
    <location>
        <begin position="20"/>
        <end position="288"/>
    </location>
</feature>
<dbReference type="GO" id="GO:0004674">
    <property type="term" value="F:protein serine/threonine kinase activity"/>
    <property type="evidence" value="ECO:0007669"/>
    <property type="project" value="UniProtKB-KW"/>
</dbReference>
<gene>
    <name evidence="10" type="ORF">MIND_00743000</name>
</gene>
<evidence type="ECO:0000256" key="3">
    <source>
        <dbReference type="ARBA" id="ARBA00022741"/>
    </source>
</evidence>
<dbReference type="SMART" id="SM00220">
    <property type="entry name" value="S_TKc"/>
    <property type="match status" value="1"/>
</dbReference>
<keyword evidence="1 7" id="KW-0723">Serine/threonine-protein kinase</keyword>
<comment type="caution">
    <text evidence="10">The sequence shown here is derived from an EMBL/GenBank/DDBJ whole genome shotgun (WGS) entry which is preliminary data.</text>
</comment>
<protein>
    <submittedName>
        <fullName evidence="10">Serine/threonine protein kinase</fullName>
    </submittedName>
</protein>
<dbReference type="InterPro" id="IPR017441">
    <property type="entry name" value="Protein_kinase_ATP_BS"/>
</dbReference>
<comment type="similarity">
    <text evidence="7">Belongs to the protein kinase superfamily.</text>
</comment>
<feature type="region of interest" description="Disordered" evidence="8">
    <location>
        <begin position="369"/>
        <end position="436"/>
    </location>
</feature>
<dbReference type="Pfam" id="PF00069">
    <property type="entry name" value="Pkinase"/>
    <property type="match status" value="1"/>
</dbReference>
<organism evidence="10 11">
    <name type="scientific">Mycena indigotica</name>
    <dbReference type="NCBI Taxonomy" id="2126181"/>
    <lineage>
        <taxon>Eukaryota</taxon>
        <taxon>Fungi</taxon>
        <taxon>Dikarya</taxon>
        <taxon>Basidiomycota</taxon>
        <taxon>Agaricomycotina</taxon>
        <taxon>Agaricomycetes</taxon>
        <taxon>Agaricomycetidae</taxon>
        <taxon>Agaricales</taxon>
        <taxon>Marasmiineae</taxon>
        <taxon>Mycenaceae</taxon>
        <taxon>Mycena</taxon>
    </lineage>
</organism>
<dbReference type="PROSITE" id="PS00107">
    <property type="entry name" value="PROTEIN_KINASE_ATP"/>
    <property type="match status" value="1"/>
</dbReference>
<evidence type="ECO:0000256" key="8">
    <source>
        <dbReference type="SAM" id="MobiDB-lite"/>
    </source>
</evidence>
<dbReference type="PROSITE" id="PS50011">
    <property type="entry name" value="PROTEIN_KINASE_DOM"/>
    <property type="match status" value="1"/>
</dbReference>
<keyword evidence="5 6" id="KW-0067">ATP-binding</keyword>
<dbReference type="PANTHER" id="PTHR24345:SF91">
    <property type="entry name" value="SERINE_THREONINE-PROTEIN KINASE PLK4"/>
    <property type="match status" value="1"/>
</dbReference>
<evidence type="ECO:0000313" key="11">
    <source>
        <dbReference type="Proteomes" id="UP000636479"/>
    </source>
</evidence>
<evidence type="ECO:0000256" key="5">
    <source>
        <dbReference type="ARBA" id="ARBA00022840"/>
    </source>
</evidence>
<accession>A0A8H6W4S7</accession>
<dbReference type="Gene3D" id="1.10.510.10">
    <property type="entry name" value="Transferase(Phosphotransferase) domain 1"/>
    <property type="match status" value="1"/>
</dbReference>
<evidence type="ECO:0000313" key="10">
    <source>
        <dbReference type="EMBL" id="KAF7301773.1"/>
    </source>
</evidence>
<evidence type="ECO:0000256" key="1">
    <source>
        <dbReference type="ARBA" id="ARBA00022527"/>
    </source>
</evidence>
<dbReference type="InterPro" id="IPR000719">
    <property type="entry name" value="Prot_kinase_dom"/>
</dbReference>